<dbReference type="InterPro" id="IPR020843">
    <property type="entry name" value="ER"/>
</dbReference>
<organism evidence="7 8">
    <name type="scientific">Stygiolobus azoricus</name>
    <dbReference type="NCBI Taxonomy" id="41675"/>
    <lineage>
        <taxon>Archaea</taxon>
        <taxon>Thermoproteota</taxon>
        <taxon>Thermoprotei</taxon>
        <taxon>Sulfolobales</taxon>
        <taxon>Sulfolobaceae</taxon>
        <taxon>Stygiolobus</taxon>
    </lineage>
</organism>
<dbReference type="Gene3D" id="3.90.180.10">
    <property type="entry name" value="Medium-chain alcohol dehydrogenases, catalytic domain"/>
    <property type="match status" value="1"/>
</dbReference>
<dbReference type="Proteomes" id="UP000423396">
    <property type="component" value="Chromosome"/>
</dbReference>
<dbReference type="RefSeq" id="WP_156007427.1">
    <property type="nucleotide sequence ID" value="NZ_CP045483.1"/>
</dbReference>
<dbReference type="GO" id="GO:0043168">
    <property type="term" value="F:anion binding"/>
    <property type="evidence" value="ECO:0007669"/>
    <property type="project" value="UniProtKB-ARBA"/>
</dbReference>
<dbReference type="InterPro" id="IPR013149">
    <property type="entry name" value="ADH-like_C"/>
</dbReference>
<dbReference type="SMART" id="SM00829">
    <property type="entry name" value="PKS_ER"/>
    <property type="match status" value="1"/>
</dbReference>
<dbReference type="InterPro" id="IPR050129">
    <property type="entry name" value="Zn_alcohol_dh"/>
</dbReference>
<dbReference type="Gene3D" id="3.40.50.720">
    <property type="entry name" value="NAD(P)-binding Rossmann-like Domain"/>
    <property type="match status" value="1"/>
</dbReference>
<protein>
    <submittedName>
        <fullName evidence="7">Zinc-binding dehydrogenase</fullName>
    </submittedName>
</protein>
<dbReference type="KEGG" id="sazo:D1868_08570"/>
<dbReference type="PANTHER" id="PTHR43401">
    <property type="entry name" value="L-THREONINE 3-DEHYDROGENASE"/>
    <property type="match status" value="1"/>
</dbReference>
<dbReference type="GO" id="GO:0030554">
    <property type="term" value="F:adenyl nucleotide binding"/>
    <property type="evidence" value="ECO:0007669"/>
    <property type="project" value="UniProtKB-ARBA"/>
</dbReference>
<keyword evidence="3" id="KW-0521">NADP</keyword>
<keyword evidence="1" id="KW-0479">Metal-binding</keyword>
<dbReference type="InterPro" id="IPR011032">
    <property type="entry name" value="GroES-like_sf"/>
</dbReference>
<reference evidence="7 8" key="1">
    <citation type="submission" date="2019-10" db="EMBL/GenBank/DDBJ databases">
        <title>Genome Sequences from Six Type Strain Members of the Archaeal Family Sulfolobaceae: Acidianus ambivalens, Acidianus infernus, Metallosphaera prunae, Stygiolobus azoricus, Sulfolobus metallicus, and Sulfurisphaera ohwakuensis.</title>
        <authorList>
            <person name="Counts J.A."/>
            <person name="Kelly R.M."/>
        </authorList>
    </citation>
    <scope>NUCLEOTIDE SEQUENCE [LARGE SCALE GENOMIC DNA]</scope>
    <source>
        <strain evidence="7 8">FC6</strain>
    </source>
</reference>
<dbReference type="Pfam" id="PF08240">
    <property type="entry name" value="ADH_N"/>
    <property type="match status" value="1"/>
</dbReference>
<keyword evidence="2" id="KW-0862">Zinc</keyword>
<dbReference type="GO" id="GO:0016616">
    <property type="term" value="F:oxidoreductase activity, acting on the CH-OH group of donors, NAD or NADP as acceptor"/>
    <property type="evidence" value="ECO:0007669"/>
    <property type="project" value="UniProtKB-ARBA"/>
</dbReference>
<evidence type="ECO:0000256" key="1">
    <source>
        <dbReference type="ARBA" id="ARBA00022723"/>
    </source>
</evidence>
<dbReference type="OrthoDB" id="73567at2157"/>
<evidence type="ECO:0000256" key="3">
    <source>
        <dbReference type="ARBA" id="ARBA00022857"/>
    </source>
</evidence>
<dbReference type="PANTHER" id="PTHR43401:SF2">
    <property type="entry name" value="L-THREONINE 3-DEHYDROGENASE"/>
    <property type="match status" value="1"/>
</dbReference>
<keyword evidence="4" id="KW-0560">Oxidoreductase</keyword>
<proteinExistence type="predicted"/>
<dbReference type="InterPro" id="IPR036291">
    <property type="entry name" value="NAD(P)-bd_dom_sf"/>
</dbReference>
<evidence type="ECO:0000259" key="6">
    <source>
        <dbReference type="SMART" id="SM00829"/>
    </source>
</evidence>
<dbReference type="SUPFAM" id="SSF51735">
    <property type="entry name" value="NAD(P)-binding Rossmann-fold domains"/>
    <property type="match status" value="1"/>
</dbReference>
<feature type="domain" description="Enoyl reductase (ER)" evidence="6">
    <location>
        <begin position="4"/>
        <end position="337"/>
    </location>
</feature>
<dbReference type="GO" id="GO:0046872">
    <property type="term" value="F:metal ion binding"/>
    <property type="evidence" value="ECO:0007669"/>
    <property type="project" value="UniProtKB-KW"/>
</dbReference>
<keyword evidence="5" id="KW-0119">Carbohydrate metabolism</keyword>
<keyword evidence="8" id="KW-1185">Reference proteome</keyword>
<dbReference type="GeneID" id="42799118"/>
<dbReference type="GO" id="GO:0051262">
    <property type="term" value="P:protein tetramerization"/>
    <property type="evidence" value="ECO:0007669"/>
    <property type="project" value="UniProtKB-ARBA"/>
</dbReference>
<evidence type="ECO:0000256" key="4">
    <source>
        <dbReference type="ARBA" id="ARBA00023002"/>
    </source>
</evidence>
<dbReference type="Pfam" id="PF00107">
    <property type="entry name" value="ADH_zinc_N"/>
    <property type="match status" value="1"/>
</dbReference>
<evidence type="ECO:0000313" key="7">
    <source>
        <dbReference type="EMBL" id="QGR20034.1"/>
    </source>
</evidence>
<dbReference type="SUPFAM" id="SSF50129">
    <property type="entry name" value="GroES-like"/>
    <property type="match status" value="1"/>
</dbReference>
<accession>A0A650CQB1</accession>
<dbReference type="AlphaFoldDB" id="A0A650CQB1"/>
<dbReference type="EMBL" id="CP045483">
    <property type="protein sequence ID" value="QGR20034.1"/>
    <property type="molecule type" value="Genomic_DNA"/>
</dbReference>
<evidence type="ECO:0000313" key="8">
    <source>
        <dbReference type="Proteomes" id="UP000423396"/>
    </source>
</evidence>
<name>A0A650CQB1_9CREN</name>
<evidence type="ECO:0000256" key="2">
    <source>
        <dbReference type="ARBA" id="ARBA00022833"/>
    </source>
</evidence>
<dbReference type="CDD" id="cd08235">
    <property type="entry name" value="iditol_2_DH_like"/>
    <property type="match status" value="1"/>
</dbReference>
<evidence type="ECO:0000256" key="5">
    <source>
        <dbReference type="ARBA" id="ARBA00023277"/>
    </source>
</evidence>
<dbReference type="InterPro" id="IPR013154">
    <property type="entry name" value="ADH-like_N"/>
</dbReference>
<sequence length="339" mass="36737">MKAVVLENGKAVIKELPKPTIKDIGDVIVKMKACGLCGTDVEKICGQYTASQPILGHEPSGIIEESSVDFLHKGQRVFAHHHVPCYECYYCKHGSPTMCPYYRKTNLDPGGFAEYFRVPAWNVVRGGILVLPDNVSFDEGAFIEPLATVVRAQNRVRVNKGDSVLVVGAGPMGLLHVMMAKAQGAGTVIASDISDYRVEYASKVGADYSLNSRKGDVVSEVKKLTDGRGADIAIIASGAPQAILTGLYAVRKGGYVLLFGVPYKGTILNYDISELLNNEISIISSNAAVEEDTKKALELIAQKKVDVAKLITHRLPLDQFNEAVRIAKEGEAVKIIIYD</sequence>
<gene>
    <name evidence="7" type="ORF">D1868_08570</name>
</gene>